<protein>
    <submittedName>
        <fullName evidence="2">Putative metal-sulfur cluster biosynthesis proteins YuaD</fullName>
    </submittedName>
</protein>
<dbReference type="RefSeq" id="WP_093990761.1">
    <property type="nucleotide sequence ID" value="NZ_FXZK01000001.1"/>
</dbReference>
<sequence length="198" mass="21537">MPALEPTDVIGTITWLGHVPHRKVENYVDGAPLTEMPLSFAGLEGEVHAGLTRPSCSRVLKQYKRNTEIRNVRQLSIVSAEELAEIAADLGLEAIDPVWMGASVVIEGIPDFTHIPPSSRLQAEGGCTLTVDMLNMPCQLPARTIETARPGHGKRFKTAAKGKRGVTAWVEREGVLRLGATVRLHVPTQRPWRAPVAG</sequence>
<gene>
    <name evidence="2" type="primary">yuaD</name>
    <name evidence="2" type="ORF">LOM8899_00733</name>
</gene>
<keyword evidence="3" id="KW-1185">Reference proteome</keyword>
<evidence type="ECO:0000313" key="2">
    <source>
        <dbReference type="EMBL" id="SMY06606.1"/>
    </source>
</evidence>
<dbReference type="PANTHER" id="PTHR36930">
    <property type="entry name" value="METAL-SULFUR CLUSTER BIOSYNTHESIS PROTEINS YUAD-RELATED"/>
    <property type="match status" value="1"/>
</dbReference>
<name>A0A238LCD9_9RHOB</name>
<accession>A0A238LCD9</accession>
<dbReference type="EMBL" id="FXZK01000001">
    <property type="protein sequence ID" value="SMY06606.1"/>
    <property type="molecule type" value="Genomic_DNA"/>
</dbReference>
<evidence type="ECO:0000259" key="1">
    <source>
        <dbReference type="PROSITE" id="PS51340"/>
    </source>
</evidence>
<dbReference type="AlphaFoldDB" id="A0A238LCD9"/>
<dbReference type="Proteomes" id="UP000201613">
    <property type="component" value="Unassembled WGS sequence"/>
</dbReference>
<dbReference type="GO" id="GO:0030170">
    <property type="term" value="F:pyridoxal phosphate binding"/>
    <property type="evidence" value="ECO:0007669"/>
    <property type="project" value="InterPro"/>
</dbReference>
<dbReference type="GO" id="GO:0003824">
    <property type="term" value="F:catalytic activity"/>
    <property type="evidence" value="ECO:0007669"/>
    <property type="project" value="InterPro"/>
</dbReference>
<feature type="domain" description="MOSC" evidence="1">
    <location>
        <begin position="22"/>
        <end position="185"/>
    </location>
</feature>
<dbReference type="Pfam" id="PF03473">
    <property type="entry name" value="MOSC"/>
    <property type="match status" value="1"/>
</dbReference>
<organism evidence="2 3">
    <name type="scientific">Flavimaricola marinus</name>
    <dbReference type="NCBI Taxonomy" id="1819565"/>
    <lineage>
        <taxon>Bacteria</taxon>
        <taxon>Pseudomonadati</taxon>
        <taxon>Pseudomonadota</taxon>
        <taxon>Alphaproteobacteria</taxon>
        <taxon>Rhodobacterales</taxon>
        <taxon>Paracoccaceae</taxon>
        <taxon>Flavimaricola</taxon>
    </lineage>
</organism>
<reference evidence="2 3" key="1">
    <citation type="submission" date="2017-05" db="EMBL/GenBank/DDBJ databases">
        <authorList>
            <person name="Song R."/>
            <person name="Chenine A.L."/>
            <person name="Ruprecht R.M."/>
        </authorList>
    </citation>
    <scope>NUCLEOTIDE SEQUENCE [LARGE SCALE GENOMIC DNA]</scope>
    <source>
        <strain evidence="2 3">CECT 8899</strain>
    </source>
</reference>
<proteinExistence type="predicted"/>
<evidence type="ECO:0000313" key="3">
    <source>
        <dbReference type="Proteomes" id="UP000201613"/>
    </source>
</evidence>
<dbReference type="InterPro" id="IPR011037">
    <property type="entry name" value="Pyrv_Knase-like_insert_dom_sf"/>
</dbReference>
<dbReference type="PANTHER" id="PTHR36930:SF1">
    <property type="entry name" value="MOSC DOMAIN-CONTAINING PROTEIN"/>
    <property type="match status" value="1"/>
</dbReference>
<dbReference type="OrthoDB" id="9808413at2"/>
<dbReference type="GO" id="GO:0030151">
    <property type="term" value="F:molybdenum ion binding"/>
    <property type="evidence" value="ECO:0007669"/>
    <property type="project" value="InterPro"/>
</dbReference>
<dbReference type="SUPFAM" id="SSF50800">
    <property type="entry name" value="PK beta-barrel domain-like"/>
    <property type="match status" value="1"/>
</dbReference>
<dbReference type="PROSITE" id="PS51340">
    <property type="entry name" value="MOSC"/>
    <property type="match status" value="1"/>
</dbReference>
<dbReference type="InterPro" id="IPR052716">
    <property type="entry name" value="MOSC_domain"/>
</dbReference>
<dbReference type="Gene3D" id="2.40.33.20">
    <property type="entry name" value="PK beta-barrel domain-like"/>
    <property type="match status" value="1"/>
</dbReference>
<dbReference type="InterPro" id="IPR005302">
    <property type="entry name" value="MoCF_Sase_C"/>
</dbReference>